<dbReference type="GO" id="GO:0003700">
    <property type="term" value="F:DNA-binding transcription factor activity"/>
    <property type="evidence" value="ECO:0007669"/>
    <property type="project" value="InterPro"/>
</dbReference>
<proteinExistence type="predicted"/>
<keyword evidence="5" id="KW-1185">Reference proteome</keyword>
<dbReference type="SMART" id="SM00342">
    <property type="entry name" value="HTH_ARAC"/>
    <property type="match status" value="1"/>
</dbReference>
<dbReference type="AlphaFoldDB" id="A0A1S1Z0C3"/>
<comment type="caution">
    <text evidence="4">The sequence shown here is derived from an EMBL/GenBank/DDBJ whole genome shotgun (WGS) entry which is preliminary data.</text>
</comment>
<accession>A0A1S1Z0C3</accession>
<keyword evidence="2" id="KW-0804">Transcription</keyword>
<dbReference type="InterPro" id="IPR053142">
    <property type="entry name" value="PchR_regulatory_protein"/>
</dbReference>
<dbReference type="Pfam" id="PF12833">
    <property type="entry name" value="HTH_18"/>
    <property type="match status" value="1"/>
</dbReference>
<dbReference type="EMBL" id="JRYR02000001">
    <property type="protein sequence ID" value="OHX66701.1"/>
    <property type="molecule type" value="Genomic_DNA"/>
</dbReference>
<feature type="domain" description="HTH araC/xylS-type" evidence="3">
    <location>
        <begin position="220"/>
        <end position="321"/>
    </location>
</feature>
<evidence type="ECO:0000313" key="5">
    <source>
        <dbReference type="Proteomes" id="UP000179797"/>
    </source>
</evidence>
<protein>
    <recommendedName>
        <fullName evidence="3">HTH araC/xylS-type domain-containing protein</fullName>
    </recommendedName>
</protein>
<reference evidence="4 5" key="1">
    <citation type="journal article" date="2012" name="Int. J. Syst. Evol. Microbiol.">
        <title>Flammeovirga pacifica sp. nov., isolated from deep-sea sediment.</title>
        <authorList>
            <person name="Xu H."/>
            <person name="Fu Y."/>
            <person name="Yang N."/>
            <person name="Ding Z."/>
            <person name="Lai Q."/>
            <person name="Zeng R."/>
        </authorList>
    </citation>
    <scope>NUCLEOTIDE SEQUENCE [LARGE SCALE GENOMIC DNA]</scope>
    <source>
        <strain evidence="5">DSM 24597 / LMG 26175 / WPAGA1</strain>
    </source>
</reference>
<sequence length="321" mass="37855">MEYQYTIEGNELHPKALYNKIAKDLKGSWDNETLTVKNSWCDIEAHSFQFFEEMYISVSSLFFKKPVLFKSINNKSDETFFTIKIGFTGSFFGKDDQYNFNNLGVFFYNSLQNFDIQYPIETNCKWLSITFSLNLFKQLVGNSTSKIDELILDNSAWFKYYSLDIEIENLVRAINSNLDKKKRRNIYFLTKSLEIIGLINEKMIKDSSLFKKNIHEDDLKKMMHLKEHHLSNFSIQPNLNELSFEYGMSVSKLNRIFKSIFDKPVLQFYNQQKIEEAYRQITHTSKSITEISMDLNFTNVGYMSKMFKQYYGFPPSVLKEG</sequence>
<dbReference type="SUPFAM" id="SSF46689">
    <property type="entry name" value="Homeodomain-like"/>
    <property type="match status" value="1"/>
</dbReference>
<evidence type="ECO:0000256" key="1">
    <source>
        <dbReference type="ARBA" id="ARBA00023015"/>
    </source>
</evidence>
<evidence type="ECO:0000259" key="3">
    <source>
        <dbReference type="PROSITE" id="PS01124"/>
    </source>
</evidence>
<dbReference type="OrthoDB" id="1156172at2"/>
<dbReference type="PANTHER" id="PTHR47893:SF1">
    <property type="entry name" value="REGULATORY PROTEIN PCHR"/>
    <property type="match status" value="1"/>
</dbReference>
<dbReference type="PANTHER" id="PTHR47893">
    <property type="entry name" value="REGULATORY PROTEIN PCHR"/>
    <property type="match status" value="1"/>
</dbReference>
<keyword evidence="1" id="KW-0805">Transcription regulation</keyword>
<evidence type="ECO:0000256" key="2">
    <source>
        <dbReference type="ARBA" id="ARBA00023163"/>
    </source>
</evidence>
<name>A0A1S1Z0C3_FLAPC</name>
<dbReference type="RefSeq" id="WP_044229818.1">
    <property type="nucleotide sequence ID" value="NZ_JRYR02000001.1"/>
</dbReference>
<evidence type="ECO:0000313" key="4">
    <source>
        <dbReference type="EMBL" id="OHX66701.1"/>
    </source>
</evidence>
<dbReference type="PROSITE" id="PS01124">
    <property type="entry name" value="HTH_ARAC_FAMILY_2"/>
    <property type="match status" value="1"/>
</dbReference>
<gene>
    <name evidence="4" type="ORF">NH26_10190</name>
</gene>
<dbReference type="InterPro" id="IPR009057">
    <property type="entry name" value="Homeodomain-like_sf"/>
</dbReference>
<dbReference type="STRING" id="915059.NH26_10190"/>
<dbReference type="Proteomes" id="UP000179797">
    <property type="component" value="Unassembled WGS sequence"/>
</dbReference>
<organism evidence="4 5">
    <name type="scientific">Flammeovirga pacifica</name>
    <dbReference type="NCBI Taxonomy" id="915059"/>
    <lineage>
        <taxon>Bacteria</taxon>
        <taxon>Pseudomonadati</taxon>
        <taxon>Bacteroidota</taxon>
        <taxon>Cytophagia</taxon>
        <taxon>Cytophagales</taxon>
        <taxon>Flammeovirgaceae</taxon>
        <taxon>Flammeovirga</taxon>
    </lineage>
</organism>
<dbReference type="InterPro" id="IPR018060">
    <property type="entry name" value="HTH_AraC"/>
</dbReference>
<dbReference type="Gene3D" id="1.10.10.60">
    <property type="entry name" value="Homeodomain-like"/>
    <property type="match status" value="1"/>
</dbReference>
<dbReference type="GO" id="GO:0043565">
    <property type="term" value="F:sequence-specific DNA binding"/>
    <property type="evidence" value="ECO:0007669"/>
    <property type="project" value="InterPro"/>
</dbReference>